<keyword evidence="3" id="KW-1185">Reference proteome</keyword>
<keyword evidence="1" id="KW-0812">Transmembrane</keyword>
<evidence type="ECO:0000313" key="2">
    <source>
        <dbReference type="EMBL" id="MFD2753515.1"/>
    </source>
</evidence>
<keyword evidence="1" id="KW-1133">Transmembrane helix</keyword>
<accession>A0ABW5UJX3</accession>
<name>A0ABW5UJX3_9BURK</name>
<gene>
    <name evidence="2" type="ORF">ACFSW6_05420</name>
</gene>
<dbReference type="Proteomes" id="UP001597463">
    <property type="component" value="Unassembled WGS sequence"/>
</dbReference>
<comment type="caution">
    <text evidence="2">The sequence shown here is derived from an EMBL/GenBank/DDBJ whole genome shotgun (WGS) entry which is preliminary data.</text>
</comment>
<reference evidence="3" key="1">
    <citation type="journal article" date="2019" name="Int. J. Syst. Evol. Microbiol.">
        <title>The Global Catalogue of Microorganisms (GCM) 10K type strain sequencing project: providing services to taxonomists for standard genome sequencing and annotation.</title>
        <authorList>
            <consortium name="The Broad Institute Genomics Platform"/>
            <consortium name="The Broad Institute Genome Sequencing Center for Infectious Disease"/>
            <person name="Wu L."/>
            <person name="Ma J."/>
        </authorList>
    </citation>
    <scope>NUCLEOTIDE SEQUENCE [LARGE SCALE GENOMIC DNA]</scope>
    <source>
        <strain evidence="3">TISTR 1906</strain>
    </source>
</reference>
<dbReference type="EMBL" id="JBHUMV010000002">
    <property type="protein sequence ID" value="MFD2753515.1"/>
    <property type="molecule type" value="Genomic_DNA"/>
</dbReference>
<sequence>MSNFIYNSYSVEHPGVVRFYPTDEQRLAAQQAPRRHRYEPAPQPLLTYLIAGAAVLVVVFAALFESAESWGNGFLLSAWMVLWAIAFAGVALLSGPLRRTFKLLGNGYRAWVQSRQQAAADERIWNAALQDARLMADLARAMDRQRR</sequence>
<evidence type="ECO:0000256" key="1">
    <source>
        <dbReference type="SAM" id="Phobius"/>
    </source>
</evidence>
<proteinExistence type="predicted"/>
<protein>
    <submittedName>
        <fullName evidence="2">Uncharacterized protein</fullName>
    </submittedName>
</protein>
<organism evidence="2 3">
    <name type="scientific">Comamonas terrae</name>
    <dbReference type="NCBI Taxonomy" id="673548"/>
    <lineage>
        <taxon>Bacteria</taxon>
        <taxon>Pseudomonadati</taxon>
        <taxon>Pseudomonadota</taxon>
        <taxon>Betaproteobacteria</taxon>
        <taxon>Burkholderiales</taxon>
        <taxon>Comamonadaceae</taxon>
        <taxon>Comamonas</taxon>
    </lineage>
</organism>
<evidence type="ECO:0000313" key="3">
    <source>
        <dbReference type="Proteomes" id="UP001597463"/>
    </source>
</evidence>
<dbReference type="RefSeq" id="WP_066474803.1">
    <property type="nucleotide sequence ID" value="NZ_BCNT01000004.1"/>
</dbReference>
<feature type="transmembrane region" description="Helical" evidence="1">
    <location>
        <begin position="45"/>
        <end position="64"/>
    </location>
</feature>
<keyword evidence="1" id="KW-0472">Membrane</keyword>
<feature type="transmembrane region" description="Helical" evidence="1">
    <location>
        <begin position="70"/>
        <end position="93"/>
    </location>
</feature>